<dbReference type="GO" id="GO:0006508">
    <property type="term" value="P:proteolysis"/>
    <property type="evidence" value="ECO:0007669"/>
    <property type="project" value="UniProtKB-KW"/>
</dbReference>
<gene>
    <name evidence="6" type="ORF">EVA_05559</name>
</gene>
<dbReference type="AlphaFoldDB" id="J9D184"/>
<dbReference type="InterPro" id="IPR019500">
    <property type="entry name" value="Pep_S46"/>
</dbReference>
<dbReference type="Gene3D" id="2.40.10.10">
    <property type="entry name" value="Trypsin-like serine proteases"/>
    <property type="match status" value="1"/>
</dbReference>
<evidence type="ECO:0000313" key="6">
    <source>
        <dbReference type="EMBL" id="EJX06336.1"/>
    </source>
</evidence>
<dbReference type="InterPro" id="IPR043504">
    <property type="entry name" value="Peptidase_S1_PA_chymotrypsin"/>
</dbReference>
<dbReference type="EMBL" id="AMCI01001194">
    <property type="protein sequence ID" value="EJX06336.1"/>
    <property type="molecule type" value="Genomic_DNA"/>
</dbReference>
<dbReference type="PANTHER" id="PTHR38469:SF1">
    <property type="entry name" value="PERIPLASMIC PEPTIDASE SUBFAMILY S1B"/>
    <property type="match status" value="1"/>
</dbReference>
<evidence type="ECO:0000256" key="2">
    <source>
        <dbReference type="ARBA" id="ARBA00022438"/>
    </source>
</evidence>
<reference evidence="6" key="1">
    <citation type="journal article" date="2012" name="PLoS ONE">
        <title>Gene sets for utilization of primary and secondary nutrition supplies in the distal gut of endangered iberian lynx.</title>
        <authorList>
            <person name="Alcaide M."/>
            <person name="Messina E."/>
            <person name="Richter M."/>
            <person name="Bargiela R."/>
            <person name="Peplies J."/>
            <person name="Huws S.A."/>
            <person name="Newbold C.J."/>
            <person name="Golyshin P.N."/>
            <person name="Simon M.A."/>
            <person name="Lopez G."/>
            <person name="Yakimov M.M."/>
            <person name="Ferrer M."/>
        </authorList>
    </citation>
    <scope>NUCLEOTIDE SEQUENCE</scope>
</reference>
<evidence type="ECO:0008006" key="7">
    <source>
        <dbReference type="Google" id="ProtNLM"/>
    </source>
</evidence>
<dbReference type="PANTHER" id="PTHR38469">
    <property type="entry name" value="PERIPLASMIC PEPTIDASE SUBFAMILY S1B"/>
    <property type="match status" value="1"/>
</dbReference>
<evidence type="ECO:0000256" key="4">
    <source>
        <dbReference type="ARBA" id="ARBA00022729"/>
    </source>
</evidence>
<comment type="similarity">
    <text evidence="1">Belongs to the peptidase S46 family.</text>
</comment>
<dbReference type="SUPFAM" id="SSF50494">
    <property type="entry name" value="Trypsin-like serine proteases"/>
    <property type="match status" value="1"/>
</dbReference>
<evidence type="ECO:0000256" key="5">
    <source>
        <dbReference type="ARBA" id="ARBA00022801"/>
    </source>
</evidence>
<dbReference type="GO" id="GO:0070009">
    <property type="term" value="F:serine-type aminopeptidase activity"/>
    <property type="evidence" value="ECO:0007669"/>
    <property type="project" value="InterPro"/>
</dbReference>
<accession>J9D184</accession>
<comment type="caution">
    <text evidence="6">The sequence shown here is derived from an EMBL/GenBank/DDBJ whole genome shotgun (WGS) entry which is preliminary data.</text>
</comment>
<evidence type="ECO:0000256" key="3">
    <source>
        <dbReference type="ARBA" id="ARBA00022670"/>
    </source>
</evidence>
<proteinExistence type="inferred from homology"/>
<evidence type="ECO:0000256" key="1">
    <source>
        <dbReference type="ARBA" id="ARBA00010491"/>
    </source>
</evidence>
<keyword evidence="4" id="KW-0732">Signal</keyword>
<keyword evidence="3" id="KW-0645">Protease</keyword>
<keyword evidence="2" id="KW-0031">Aminopeptidase</keyword>
<sequence length="718" mass="81655">MKSKLTALIFLGCLLCVVNVCADEGMWLLGDLKKNKQTDRVMKELGLQLPVRKLYHPQKACLADAVVSFGGFCSGVVVSEDGLVFTNHHCGFSSIQQHSTVEHDYLKDGFVARSREEELPNPELFVRFLIRTEDVTQRVLSAVRSSFTESERQAAVDSMMTVIGREVSEKDTTLTGVVDAYYAGNEFWLSVYRDYNDVRLVFAPPSSVGKFGWDTDNWMWPRHTGDFSVFRIYADEENRPTDYSPENVPYHPEYVAPVSLAGYREGDFCMTLGYPGSTERYLSSYGIEEMMTGVNQAMIDVRGVKQAVWKREMDARPDIRIKYASKYDVSSNYWKNSIGTNKAIRKLKVIEKKRAAEASLREWLYAHPEERENLLHLFSSLELDYNSRREVNRALAYLGEAFINGPELVQLALEIMNFDFEDEEKLVVAHIKSLLKKYEDLDLAIDKEVFVAMLKEYRRQVDSAYLPALYDTIDHCYQGNVTAFVDSLYQRSDMTSPRGFKRFLEQDSTYSVFDDPAVSLSLDLLMKYYEMSQSVSQASERIERGERLLNAAMRWMYADRHFYPDANSTMRLSFGTIGGYSPADGVEYDYCTTVKGILEKVKEHSEDVDFAVQPELLHLLSSGQYGPYATKEGAMNVCFISNNDITGGNSGSAMFNGRGELLGLAFDGNWEAMSGDILFEPNLQRCIGVDVRYMLFIIEKYGKATKLIEELQLVNGSF</sequence>
<dbReference type="GO" id="GO:0008239">
    <property type="term" value="F:dipeptidyl-peptidase activity"/>
    <property type="evidence" value="ECO:0007669"/>
    <property type="project" value="InterPro"/>
</dbReference>
<protein>
    <recommendedName>
        <fullName evidence="7">Dipeptidyl-peptidase</fullName>
    </recommendedName>
</protein>
<keyword evidence="5" id="KW-0378">Hydrolase</keyword>
<organism evidence="6">
    <name type="scientific">gut metagenome</name>
    <dbReference type="NCBI Taxonomy" id="749906"/>
    <lineage>
        <taxon>unclassified sequences</taxon>
        <taxon>metagenomes</taxon>
        <taxon>organismal metagenomes</taxon>
    </lineage>
</organism>
<dbReference type="InterPro" id="IPR009003">
    <property type="entry name" value="Peptidase_S1_PA"/>
</dbReference>
<name>J9D184_9ZZZZ</name>
<dbReference type="Pfam" id="PF10459">
    <property type="entry name" value="Peptidase_S46"/>
    <property type="match status" value="1"/>
</dbReference>